<keyword evidence="1" id="KW-0812">Transmembrane</keyword>
<accession>A0A829DBC3</accession>
<reference evidence="2 3" key="1">
    <citation type="submission" date="2013-02" db="EMBL/GenBank/DDBJ databases">
        <authorList>
            <person name="Harkins D.M."/>
            <person name="Durkin A.S."/>
            <person name="Brinkac L.M."/>
            <person name="Haft D.H."/>
            <person name="Selengut J.D."/>
            <person name="Sanka R."/>
            <person name="DePew J."/>
            <person name="Purushe J."/>
            <person name="Whelen A.C."/>
            <person name="Vinetz J.M."/>
            <person name="Sutton G.G."/>
            <person name="Nierman W.C."/>
            <person name="Fouts D.E."/>
        </authorList>
    </citation>
    <scope>NUCLEOTIDE SEQUENCE [LARGE SCALE GENOMIC DNA]</scope>
    <source>
        <strain evidence="2 3">2002000626</strain>
    </source>
</reference>
<sequence>MGQSKFGGNPDLPESLSYPKSENGYDIPFLCQLNLGEFDNEITSEGILYFFVNLMIQPSMVLFFFQKIQNL</sequence>
<organism evidence="2 3">
    <name type="scientific">Leptospira interrogans str. 2002000626</name>
    <dbReference type="NCBI Taxonomy" id="996803"/>
    <lineage>
        <taxon>Bacteria</taxon>
        <taxon>Pseudomonadati</taxon>
        <taxon>Spirochaetota</taxon>
        <taxon>Spirochaetia</taxon>
        <taxon>Leptospirales</taxon>
        <taxon>Leptospiraceae</taxon>
        <taxon>Leptospira</taxon>
    </lineage>
</organism>
<proteinExistence type="predicted"/>
<dbReference type="PANTHER" id="PTHR36436">
    <property type="entry name" value="SLL5081 PROTEIN"/>
    <property type="match status" value="1"/>
</dbReference>
<dbReference type="InterPro" id="IPR035948">
    <property type="entry name" value="YwqG-like_sf"/>
</dbReference>
<dbReference type="Pfam" id="PF09234">
    <property type="entry name" value="DUF1963"/>
    <property type="match status" value="1"/>
</dbReference>
<evidence type="ECO:0000313" key="3">
    <source>
        <dbReference type="Proteomes" id="UP000012329"/>
    </source>
</evidence>
<name>A0A829DBC3_LEPIR</name>
<dbReference type="EMBL" id="AFJL02000051">
    <property type="protein sequence ID" value="EMY06168.1"/>
    <property type="molecule type" value="Genomic_DNA"/>
</dbReference>
<evidence type="ECO:0000256" key="1">
    <source>
        <dbReference type="SAM" id="Phobius"/>
    </source>
</evidence>
<keyword evidence="1" id="KW-1133">Transmembrane helix</keyword>
<dbReference type="SUPFAM" id="SSF103032">
    <property type="entry name" value="Hypothetical protein YwqG"/>
    <property type="match status" value="1"/>
</dbReference>
<gene>
    <name evidence="2" type="ORF">LEP1GSC029_3037</name>
</gene>
<dbReference type="Proteomes" id="UP000012329">
    <property type="component" value="Unassembled WGS sequence"/>
</dbReference>
<evidence type="ECO:0000313" key="2">
    <source>
        <dbReference type="EMBL" id="EMY06168.1"/>
    </source>
</evidence>
<keyword evidence="1" id="KW-0472">Membrane</keyword>
<dbReference type="Gene3D" id="2.30.320.10">
    <property type="entry name" value="YwqG-like"/>
    <property type="match status" value="1"/>
</dbReference>
<protein>
    <submittedName>
        <fullName evidence="2">PF09234 domain protein</fullName>
    </submittedName>
</protein>
<dbReference type="InterPro" id="IPR015315">
    <property type="entry name" value="DUF1963"/>
</dbReference>
<feature type="transmembrane region" description="Helical" evidence="1">
    <location>
        <begin position="47"/>
        <end position="65"/>
    </location>
</feature>
<dbReference type="AlphaFoldDB" id="A0A829DBC3"/>
<comment type="caution">
    <text evidence="2">The sequence shown here is derived from an EMBL/GenBank/DDBJ whole genome shotgun (WGS) entry which is preliminary data.</text>
</comment>
<dbReference type="PANTHER" id="PTHR36436:SF6">
    <property type="entry name" value="SLL5081 PROTEIN"/>
    <property type="match status" value="1"/>
</dbReference>